<evidence type="ECO:0000259" key="6">
    <source>
        <dbReference type="PROSITE" id="PS50850"/>
    </source>
</evidence>
<dbReference type="Pfam" id="PF07690">
    <property type="entry name" value="MFS_1"/>
    <property type="match status" value="1"/>
</dbReference>
<dbReference type="PANTHER" id="PTHR23531">
    <property type="entry name" value="QUINOLENE RESISTANCE PROTEIN NORA"/>
    <property type="match status" value="1"/>
</dbReference>
<evidence type="ECO:0000313" key="8">
    <source>
        <dbReference type="Proteomes" id="UP000282674"/>
    </source>
</evidence>
<feature type="transmembrane region" description="Helical" evidence="5">
    <location>
        <begin position="145"/>
        <end position="164"/>
    </location>
</feature>
<keyword evidence="4 5" id="KW-0472">Membrane</keyword>
<reference evidence="7 8" key="1">
    <citation type="submission" date="2018-10" db="EMBL/GenBank/DDBJ databases">
        <title>Isolation from soil.</title>
        <authorList>
            <person name="Hu J."/>
        </authorList>
    </citation>
    <scope>NUCLEOTIDE SEQUENCE [LARGE SCALE GENOMIC DNA]</scope>
    <source>
        <strain evidence="7 8">NEAU-Ht49</strain>
    </source>
</reference>
<keyword evidence="2 5" id="KW-0812">Transmembrane</keyword>
<dbReference type="Gene3D" id="1.20.1250.20">
    <property type="entry name" value="MFS general substrate transporter like domains"/>
    <property type="match status" value="1"/>
</dbReference>
<dbReference type="InterPro" id="IPR020846">
    <property type="entry name" value="MFS_dom"/>
</dbReference>
<evidence type="ECO:0000256" key="5">
    <source>
        <dbReference type="SAM" id="Phobius"/>
    </source>
</evidence>
<sequence length="397" mass="40381">MSVQEAPVREAVRPPIFTRAFVTMMACSLGGMASCYLLMSTMPLFAARHGGGGFGAGLSTGAMMFATLLLEPVTPRLASRFGYRLTLGAGLVLMGLPALLPLASGTLPVVLLTCALRGAGLGILVVAGTALTAETVAPERRGEALGVYGVSVGIPALACLPLGLWLSGHVGFDVVFVSAAVVALVPLAVLRGLPGACGGDEPAGHRDPGTHGGLLAAARRPELARLAIMFAAITFATGVLQTFLPLAVHGATAGMAAGALMAQSFGTPFTRWLSGRFADRYGTRALLVPMVLLTASGAATLVWTGSPVAVILGPGLFGAGFGIAQTATLSLMLDRVDRPEFGPVSALWNIAYDAGIGVGAVGFGIVVSVTSYSGGFAVTAALLALVLVPVWLDRRTR</sequence>
<organism evidence="7 8">
    <name type="scientific">Actinomadura harenae</name>
    <dbReference type="NCBI Taxonomy" id="2483351"/>
    <lineage>
        <taxon>Bacteria</taxon>
        <taxon>Bacillati</taxon>
        <taxon>Actinomycetota</taxon>
        <taxon>Actinomycetes</taxon>
        <taxon>Streptosporangiales</taxon>
        <taxon>Thermomonosporaceae</taxon>
        <taxon>Actinomadura</taxon>
    </lineage>
</organism>
<feature type="domain" description="Major facilitator superfamily (MFS) profile" evidence="6">
    <location>
        <begin position="19"/>
        <end position="397"/>
    </location>
</feature>
<evidence type="ECO:0000313" key="7">
    <source>
        <dbReference type="EMBL" id="RMI36344.1"/>
    </source>
</evidence>
<dbReference type="EMBL" id="RFFG01000140">
    <property type="protein sequence ID" value="RMI36344.1"/>
    <property type="molecule type" value="Genomic_DNA"/>
</dbReference>
<feature type="transmembrane region" description="Helical" evidence="5">
    <location>
        <begin position="372"/>
        <end position="392"/>
    </location>
</feature>
<dbReference type="OrthoDB" id="5189108at2"/>
<comment type="subcellular location">
    <subcellularLocation>
        <location evidence="1">Cell membrane</location>
        <topology evidence="1">Multi-pass membrane protein</topology>
    </subcellularLocation>
</comment>
<dbReference type="AlphaFoldDB" id="A0A3M2LFY5"/>
<dbReference type="Proteomes" id="UP000282674">
    <property type="component" value="Unassembled WGS sequence"/>
</dbReference>
<proteinExistence type="predicted"/>
<accession>A0A3M2LFY5</accession>
<feature type="transmembrane region" description="Helical" evidence="5">
    <location>
        <begin position="223"/>
        <end position="244"/>
    </location>
</feature>
<name>A0A3M2LFY5_9ACTN</name>
<feature type="transmembrane region" description="Helical" evidence="5">
    <location>
        <begin position="250"/>
        <end position="273"/>
    </location>
</feature>
<evidence type="ECO:0000256" key="1">
    <source>
        <dbReference type="ARBA" id="ARBA00004651"/>
    </source>
</evidence>
<dbReference type="GO" id="GO:0022857">
    <property type="term" value="F:transmembrane transporter activity"/>
    <property type="evidence" value="ECO:0007669"/>
    <property type="project" value="InterPro"/>
</dbReference>
<keyword evidence="3 5" id="KW-1133">Transmembrane helix</keyword>
<gene>
    <name evidence="7" type="ORF">EBO15_38930</name>
</gene>
<dbReference type="InterPro" id="IPR011701">
    <property type="entry name" value="MFS"/>
</dbReference>
<feature type="transmembrane region" description="Helical" evidence="5">
    <location>
        <begin position="309"/>
        <end position="333"/>
    </location>
</feature>
<keyword evidence="8" id="KW-1185">Reference proteome</keyword>
<dbReference type="GO" id="GO:0005886">
    <property type="term" value="C:plasma membrane"/>
    <property type="evidence" value="ECO:0007669"/>
    <property type="project" value="UniProtKB-SubCell"/>
</dbReference>
<feature type="transmembrane region" description="Helical" evidence="5">
    <location>
        <begin position="285"/>
        <end position="303"/>
    </location>
</feature>
<evidence type="ECO:0000256" key="3">
    <source>
        <dbReference type="ARBA" id="ARBA00022989"/>
    </source>
</evidence>
<feature type="transmembrane region" description="Helical" evidence="5">
    <location>
        <begin position="170"/>
        <end position="190"/>
    </location>
</feature>
<feature type="transmembrane region" description="Helical" evidence="5">
    <location>
        <begin position="345"/>
        <end position="366"/>
    </location>
</feature>
<dbReference type="InterPro" id="IPR036259">
    <property type="entry name" value="MFS_trans_sf"/>
</dbReference>
<evidence type="ECO:0000256" key="4">
    <source>
        <dbReference type="ARBA" id="ARBA00023136"/>
    </source>
</evidence>
<dbReference type="InterPro" id="IPR052714">
    <property type="entry name" value="MFS_Exporter"/>
</dbReference>
<feature type="transmembrane region" description="Helical" evidence="5">
    <location>
        <begin position="20"/>
        <end position="39"/>
    </location>
</feature>
<feature type="transmembrane region" description="Helical" evidence="5">
    <location>
        <begin position="109"/>
        <end position="133"/>
    </location>
</feature>
<dbReference type="PROSITE" id="PS50850">
    <property type="entry name" value="MFS"/>
    <property type="match status" value="1"/>
</dbReference>
<evidence type="ECO:0000256" key="2">
    <source>
        <dbReference type="ARBA" id="ARBA00022692"/>
    </source>
</evidence>
<dbReference type="SUPFAM" id="SSF103473">
    <property type="entry name" value="MFS general substrate transporter"/>
    <property type="match status" value="1"/>
</dbReference>
<feature type="transmembrane region" description="Helical" evidence="5">
    <location>
        <begin position="82"/>
        <end position="103"/>
    </location>
</feature>
<feature type="transmembrane region" description="Helical" evidence="5">
    <location>
        <begin position="51"/>
        <end position="70"/>
    </location>
</feature>
<dbReference type="PANTHER" id="PTHR23531:SF1">
    <property type="entry name" value="QUINOLENE RESISTANCE PROTEIN NORA"/>
    <property type="match status" value="1"/>
</dbReference>
<protein>
    <submittedName>
        <fullName evidence="7">MFS transporter</fullName>
    </submittedName>
</protein>
<comment type="caution">
    <text evidence="7">The sequence shown here is derived from an EMBL/GenBank/DDBJ whole genome shotgun (WGS) entry which is preliminary data.</text>
</comment>
<dbReference type="RefSeq" id="WP_122199482.1">
    <property type="nucleotide sequence ID" value="NZ_JBHSKC010000009.1"/>
</dbReference>